<evidence type="ECO:0000313" key="1">
    <source>
        <dbReference type="EMBL" id="MBB4481926.1"/>
    </source>
</evidence>
<dbReference type="RefSeq" id="WP_281421724.1">
    <property type="nucleotide sequence ID" value="NZ_JACIHU010000010.1"/>
</dbReference>
<sequence length="41" mass="4149">MNHGLQTICPPALRQTCGKSWVGHAAAPAATTFALASQALG</sequence>
<evidence type="ECO:0000313" key="3">
    <source>
        <dbReference type="Proteomes" id="UP000523431"/>
    </source>
</evidence>
<dbReference type="Proteomes" id="UP000523431">
    <property type="component" value="Unassembled WGS sequence"/>
</dbReference>
<evidence type="ECO:0000313" key="2">
    <source>
        <dbReference type="EMBL" id="MBB4537755.1"/>
    </source>
</evidence>
<gene>
    <name evidence="1" type="ORF">GGE46_004528</name>
    <name evidence="2" type="ORF">GGE57_004525</name>
</gene>
<organism evidence="2 3">
    <name type="scientific">Rhizobium etli</name>
    <dbReference type="NCBI Taxonomy" id="29449"/>
    <lineage>
        <taxon>Bacteria</taxon>
        <taxon>Pseudomonadati</taxon>
        <taxon>Pseudomonadota</taxon>
        <taxon>Alphaproteobacteria</taxon>
        <taxon>Hyphomicrobiales</taxon>
        <taxon>Rhizobiaceae</taxon>
        <taxon>Rhizobium/Agrobacterium group</taxon>
        <taxon>Rhizobium</taxon>
    </lineage>
</organism>
<comment type="caution">
    <text evidence="2">The sequence shown here is derived from an EMBL/GenBank/DDBJ whole genome shotgun (WGS) entry which is preliminary data.</text>
</comment>
<proteinExistence type="predicted"/>
<dbReference type="EMBL" id="JACIID010000010">
    <property type="protein sequence ID" value="MBB4537755.1"/>
    <property type="molecule type" value="Genomic_DNA"/>
</dbReference>
<reference evidence="3 4" key="1">
    <citation type="submission" date="2020-08" db="EMBL/GenBank/DDBJ databases">
        <title>Genomic Encyclopedia of Type Strains, Phase IV (KMG-V): Genome sequencing to study the core and pangenomes of soil and plant-associated prokaryotes.</title>
        <authorList>
            <person name="Whitman W."/>
        </authorList>
    </citation>
    <scope>NUCLEOTIDE SEQUENCE [LARGE SCALE GENOMIC DNA]</scope>
    <source>
        <strain evidence="1 4">SEMIA 471</strain>
        <strain evidence="2 3">SEMIA 489</strain>
    </source>
</reference>
<protein>
    <submittedName>
        <fullName evidence="2">Uncharacterized protein</fullName>
    </submittedName>
</protein>
<name>A0A7W7EHJ7_RHIET</name>
<dbReference type="EMBL" id="JACIHU010000010">
    <property type="protein sequence ID" value="MBB4481926.1"/>
    <property type="molecule type" value="Genomic_DNA"/>
</dbReference>
<dbReference type="AlphaFoldDB" id="A0A7W7EHJ7"/>
<dbReference type="Proteomes" id="UP000557344">
    <property type="component" value="Unassembled WGS sequence"/>
</dbReference>
<accession>A0A7W7EHJ7</accession>
<evidence type="ECO:0000313" key="4">
    <source>
        <dbReference type="Proteomes" id="UP000557344"/>
    </source>
</evidence>